<protein>
    <submittedName>
        <fullName evidence="1">DUF4349 domain-containing protein</fullName>
    </submittedName>
</protein>
<evidence type="ECO:0000313" key="2">
    <source>
        <dbReference type="Proteomes" id="UP001432251"/>
    </source>
</evidence>
<reference evidence="1" key="1">
    <citation type="journal article" date="2025" name="Int. J. Syst. Evol. Microbiol.">
        <title>Streptomyces citrinus sp. nov., with yellow diffusible pigment.</title>
        <authorList>
            <person name="He Y."/>
            <person name="Yang E."/>
            <person name="Xu J."/>
            <person name="Sun Y."/>
            <person name="Sun L."/>
        </authorList>
    </citation>
    <scope>NUCLEOTIDE SEQUENCE</scope>
    <source>
        <strain evidence="1">Q6</strain>
    </source>
</reference>
<dbReference type="EMBL" id="CP146022">
    <property type="protein sequence ID" value="WWQ67269.1"/>
    <property type="molecule type" value="Genomic_DNA"/>
</dbReference>
<evidence type="ECO:0000313" key="1">
    <source>
        <dbReference type="EMBL" id="WWQ67269.1"/>
    </source>
</evidence>
<accession>A0ACD5AJB9</accession>
<organism evidence="1 2">
    <name type="scientific">Streptomyces citrinus</name>
    <dbReference type="NCBI Taxonomy" id="3118173"/>
    <lineage>
        <taxon>Bacteria</taxon>
        <taxon>Bacillati</taxon>
        <taxon>Actinomycetota</taxon>
        <taxon>Actinomycetes</taxon>
        <taxon>Kitasatosporales</taxon>
        <taxon>Streptomycetaceae</taxon>
        <taxon>Streptomyces</taxon>
    </lineage>
</organism>
<dbReference type="Proteomes" id="UP001432251">
    <property type="component" value="Chromosome"/>
</dbReference>
<keyword evidence="2" id="KW-1185">Reference proteome</keyword>
<sequence length="323" mass="33684">MHVPGTTRTAPRPRPVHAVASVLLAAALALTGCSAGGGGNDSSDAKSQADSAAKGAGGAGADSSSSQEAKKPPKLTGVHIIRTANLSLRVKDVPDARAEARTAAEDAGGMVGNENTDRDGHGRERSRLTLRVPQESYAEVLDQLSGSGRLLALDESAKDVTDQVVDVDSRIKSQRASVARVRELMDRATKLSDVVTLEGELSNRQSELEALLAQQASLKDRTTLATITLKLTEAPPAGAAAADDDPGFLDALSGGWSAFVTVLKWIAMALAAVLPFAAVTALLVVAWLRLVRPRLPRRPEEPAVQTALGPLPAHPTSDPDQRG</sequence>
<proteinExistence type="predicted"/>
<gene>
    <name evidence="1" type="ORF">V2W30_30690</name>
</gene>
<name>A0ACD5AJB9_9ACTN</name>